<reference evidence="10" key="1">
    <citation type="submission" date="2020-06" db="EMBL/GenBank/DDBJ databases">
        <authorList>
            <person name="Li T."/>
            <person name="Hu X."/>
            <person name="Zhang T."/>
            <person name="Song X."/>
            <person name="Zhang H."/>
            <person name="Dai N."/>
            <person name="Sheng W."/>
            <person name="Hou X."/>
            <person name="Wei L."/>
        </authorList>
    </citation>
    <scope>NUCLEOTIDE SEQUENCE</scope>
    <source>
        <strain evidence="10">G01</strain>
        <tissue evidence="10">Leaf</tissue>
    </source>
</reference>
<feature type="domain" description="NB-ARC" evidence="7">
    <location>
        <begin position="180"/>
        <end position="360"/>
    </location>
</feature>
<dbReference type="Pfam" id="PF23598">
    <property type="entry name" value="LRR_14"/>
    <property type="match status" value="1"/>
</dbReference>
<dbReference type="GO" id="GO:0005524">
    <property type="term" value="F:ATP binding"/>
    <property type="evidence" value="ECO:0007669"/>
    <property type="project" value="UniProtKB-KW"/>
</dbReference>
<evidence type="ECO:0000256" key="2">
    <source>
        <dbReference type="ARBA" id="ARBA00022614"/>
    </source>
</evidence>
<keyword evidence="5" id="KW-0611">Plant defense</keyword>
<evidence type="ECO:0000256" key="1">
    <source>
        <dbReference type="ARBA" id="ARBA00008894"/>
    </source>
</evidence>
<keyword evidence="2" id="KW-0433">Leucine-rich repeat</keyword>
<evidence type="ECO:0000313" key="10">
    <source>
        <dbReference type="EMBL" id="KAL0282043.1"/>
    </source>
</evidence>
<name>A0AAW2IJT1_9LAMI</name>
<dbReference type="InterPro" id="IPR055414">
    <property type="entry name" value="LRR_R13L4/SHOC2-like"/>
</dbReference>
<feature type="domain" description="Disease resistance R13L4/SHOC-2-like LRR" evidence="9">
    <location>
        <begin position="489"/>
        <end position="623"/>
    </location>
</feature>
<comment type="caution">
    <text evidence="10">The sequence shown here is derived from an EMBL/GenBank/DDBJ whole genome shotgun (WGS) entry which is preliminary data.</text>
</comment>
<dbReference type="GO" id="GO:0006952">
    <property type="term" value="P:defense response"/>
    <property type="evidence" value="ECO:0007669"/>
    <property type="project" value="UniProtKB-KW"/>
</dbReference>
<comment type="similarity">
    <text evidence="1">Belongs to the disease resistance NB-LRR family.</text>
</comment>
<sequence length="626" mass="70809">MEEVVVGAVVGASIRVQLQNLLSTPVEQLKIFWGFRKDLKKLQTSFLMIQDFLYDGEMQQGSNKAVNRWLKKLEAVAYDADNVLDELNYEVLGRKIKKSNRMKQKVQAFFSMSNPIAFRQKIAIKIRKINKKLELINKEAIGFGLQMRLVGTHASSDVGSNTIDGRETDSYTADPVVLGREDDVSRIVEMLITSPAQQVLSVLPIVGMGGLGKTTLARQVYNNEMIKAHFEERIWVYVSQNFDAVILFKKILESLTGETIQHGSSREVLLRKIKQNLEEKQHLKAKRYLLVLDDVWNEETEKWDDFKSSLLGISSVQGHGIIVTTRSDMVSSIVKTLPVHKLKTLSEENCWSIIKARAFTEGDIPPEFEKMGKNIAERCQGLPLAAKVVGGMLLDKSKDEWLSIEETWLSDFGGDGNTISKILKLSFDHLSPPSLKKCFACLSMFPKGSKSIYANDNISDEIYQARYMAAKSIGDESYAISKEAARYLRALCFMGKVSHNMLLDFKSLHILILMGEDVEELPVSIERLIHLRYFDTLGTRIEYLPDSIGKLHYLQTIRVDSQYFKKLPNTLKYLVGLRHLHIPSIELPLEIGRLTSLQTLPYFQVGQEKGRGIVELGSLKNLKGTL</sequence>
<dbReference type="InterPro" id="IPR002182">
    <property type="entry name" value="NB-ARC"/>
</dbReference>
<evidence type="ECO:0000256" key="6">
    <source>
        <dbReference type="ARBA" id="ARBA00022840"/>
    </source>
</evidence>
<dbReference type="SUPFAM" id="SSF52540">
    <property type="entry name" value="P-loop containing nucleoside triphosphate hydrolases"/>
    <property type="match status" value="1"/>
</dbReference>
<proteinExistence type="inferred from homology"/>
<organism evidence="10">
    <name type="scientific">Sesamum angustifolium</name>
    <dbReference type="NCBI Taxonomy" id="2727405"/>
    <lineage>
        <taxon>Eukaryota</taxon>
        <taxon>Viridiplantae</taxon>
        <taxon>Streptophyta</taxon>
        <taxon>Embryophyta</taxon>
        <taxon>Tracheophyta</taxon>
        <taxon>Spermatophyta</taxon>
        <taxon>Magnoliopsida</taxon>
        <taxon>eudicotyledons</taxon>
        <taxon>Gunneridae</taxon>
        <taxon>Pentapetalae</taxon>
        <taxon>asterids</taxon>
        <taxon>lamiids</taxon>
        <taxon>Lamiales</taxon>
        <taxon>Pedaliaceae</taxon>
        <taxon>Sesamum</taxon>
    </lineage>
</organism>
<dbReference type="Gene3D" id="1.10.8.430">
    <property type="entry name" value="Helical domain of apoptotic protease-activating factors"/>
    <property type="match status" value="1"/>
</dbReference>
<evidence type="ECO:0000256" key="5">
    <source>
        <dbReference type="ARBA" id="ARBA00022821"/>
    </source>
</evidence>
<gene>
    <name evidence="10" type="ORF">Sangu_2974000</name>
</gene>
<reference evidence="10" key="2">
    <citation type="journal article" date="2024" name="Plant">
        <title>Genomic evolution and insights into agronomic trait innovations of Sesamum species.</title>
        <authorList>
            <person name="Miao H."/>
            <person name="Wang L."/>
            <person name="Qu L."/>
            <person name="Liu H."/>
            <person name="Sun Y."/>
            <person name="Le M."/>
            <person name="Wang Q."/>
            <person name="Wei S."/>
            <person name="Zheng Y."/>
            <person name="Lin W."/>
            <person name="Duan Y."/>
            <person name="Cao H."/>
            <person name="Xiong S."/>
            <person name="Wang X."/>
            <person name="Wei L."/>
            <person name="Li C."/>
            <person name="Ma Q."/>
            <person name="Ju M."/>
            <person name="Zhao R."/>
            <person name="Li G."/>
            <person name="Mu C."/>
            <person name="Tian Q."/>
            <person name="Mei H."/>
            <person name="Zhang T."/>
            <person name="Gao T."/>
            <person name="Zhang H."/>
        </authorList>
    </citation>
    <scope>NUCLEOTIDE SEQUENCE</scope>
    <source>
        <strain evidence="10">G01</strain>
    </source>
</reference>
<dbReference type="FunFam" id="3.40.50.300:FF:001091">
    <property type="entry name" value="Probable disease resistance protein At1g61300"/>
    <property type="match status" value="1"/>
</dbReference>
<dbReference type="InterPro" id="IPR042197">
    <property type="entry name" value="Apaf_helical"/>
</dbReference>
<dbReference type="InterPro" id="IPR032675">
    <property type="entry name" value="LRR_dom_sf"/>
</dbReference>
<feature type="domain" description="Disease resistance N-terminal" evidence="8">
    <location>
        <begin position="18"/>
        <end position="102"/>
    </location>
</feature>
<keyword evidence="6" id="KW-0067">ATP-binding</keyword>
<evidence type="ECO:0000259" key="7">
    <source>
        <dbReference type="Pfam" id="PF00931"/>
    </source>
</evidence>
<dbReference type="EMBL" id="JACGWK010001853">
    <property type="protein sequence ID" value="KAL0282043.1"/>
    <property type="molecule type" value="Genomic_DNA"/>
</dbReference>
<keyword evidence="3" id="KW-0677">Repeat</keyword>
<dbReference type="PANTHER" id="PTHR36766:SF70">
    <property type="entry name" value="DISEASE RESISTANCE PROTEIN RGA4"/>
    <property type="match status" value="1"/>
</dbReference>
<dbReference type="Gene3D" id="1.20.5.4130">
    <property type="match status" value="1"/>
</dbReference>
<dbReference type="Gene3D" id="3.40.50.300">
    <property type="entry name" value="P-loop containing nucleotide triphosphate hydrolases"/>
    <property type="match status" value="1"/>
</dbReference>
<evidence type="ECO:0000256" key="4">
    <source>
        <dbReference type="ARBA" id="ARBA00022741"/>
    </source>
</evidence>
<evidence type="ECO:0000256" key="3">
    <source>
        <dbReference type="ARBA" id="ARBA00022737"/>
    </source>
</evidence>
<dbReference type="Gene3D" id="3.80.10.10">
    <property type="entry name" value="Ribonuclease Inhibitor"/>
    <property type="match status" value="1"/>
</dbReference>
<dbReference type="AlphaFoldDB" id="A0AAW2IJT1"/>
<evidence type="ECO:0000259" key="9">
    <source>
        <dbReference type="Pfam" id="PF23598"/>
    </source>
</evidence>
<dbReference type="Pfam" id="PF18052">
    <property type="entry name" value="Rx_N"/>
    <property type="match status" value="1"/>
</dbReference>
<accession>A0AAW2IJT1</accession>
<dbReference type="GO" id="GO:0051707">
    <property type="term" value="P:response to other organism"/>
    <property type="evidence" value="ECO:0007669"/>
    <property type="project" value="UniProtKB-ARBA"/>
</dbReference>
<protein>
    <submittedName>
        <fullName evidence="10">Disease resistance protein RGA3</fullName>
    </submittedName>
</protein>
<dbReference type="PANTHER" id="PTHR36766">
    <property type="entry name" value="PLANT BROAD-SPECTRUM MILDEW RESISTANCE PROTEIN RPW8"/>
    <property type="match status" value="1"/>
</dbReference>
<evidence type="ECO:0000259" key="8">
    <source>
        <dbReference type="Pfam" id="PF18052"/>
    </source>
</evidence>
<dbReference type="SUPFAM" id="SSF52047">
    <property type="entry name" value="RNI-like"/>
    <property type="match status" value="1"/>
</dbReference>
<dbReference type="InterPro" id="IPR041118">
    <property type="entry name" value="Rx_N"/>
</dbReference>
<dbReference type="PRINTS" id="PR00364">
    <property type="entry name" value="DISEASERSIST"/>
</dbReference>
<keyword evidence="4" id="KW-0547">Nucleotide-binding</keyword>
<dbReference type="GO" id="GO:0043531">
    <property type="term" value="F:ADP binding"/>
    <property type="evidence" value="ECO:0007669"/>
    <property type="project" value="InterPro"/>
</dbReference>
<dbReference type="Pfam" id="PF00931">
    <property type="entry name" value="NB-ARC"/>
    <property type="match status" value="1"/>
</dbReference>
<dbReference type="InterPro" id="IPR027417">
    <property type="entry name" value="P-loop_NTPase"/>
</dbReference>